<dbReference type="InterPro" id="IPR029052">
    <property type="entry name" value="Metallo-depent_PP-like"/>
</dbReference>
<dbReference type="Proteomes" id="UP000024547">
    <property type="component" value="Unassembled WGS sequence"/>
</dbReference>
<gene>
    <name evidence="2" type="ORF">HY36_17145</name>
</gene>
<feature type="domain" description="Calcineurin-like phosphoesterase" evidence="1">
    <location>
        <begin position="3"/>
        <end position="204"/>
    </location>
</feature>
<dbReference type="AlphaFoldDB" id="A0A059E0Z7"/>
<dbReference type="STRING" id="1280948.HY36_17145"/>
<dbReference type="PANTHER" id="PTHR42850:SF4">
    <property type="entry name" value="ZINC-DEPENDENT ENDOPOLYPHOSPHATASE"/>
    <property type="match status" value="1"/>
</dbReference>
<reference evidence="2 3" key="1">
    <citation type="journal article" date="2014" name="Antonie Van Leeuwenhoek">
        <title>Hyphomonas beringensis sp. nov. and Hyphomonas chukchiensis sp. nov., isolated from surface seawater of the Bering Sea and Chukchi Sea.</title>
        <authorList>
            <person name="Li C."/>
            <person name="Lai Q."/>
            <person name="Li G."/>
            <person name="Dong C."/>
            <person name="Wang J."/>
            <person name="Liao Y."/>
            <person name="Shao Z."/>
        </authorList>
    </citation>
    <scope>NUCLEOTIDE SEQUENCE [LARGE SCALE GENOMIC DNA]</scope>
    <source>
        <strain evidence="2 3">22II1-22F38</strain>
    </source>
</reference>
<dbReference type="RefSeq" id="WP_081806131.1">
    <property type="nucleotide sequence ID" value="NZ_AWFH01000017.1"/>
</dbReference>
<dbReference type="PANTHER" id="PTHR42850">
    <property type="entry name" value="METALLOPHOSPHOESTERASE"/>
    <property type="match status" value="1"/>
</dbReference>
<evidence type="ECO:0000259" key="1">
    <source>
        <dbReference type="Pfam" id="PF00149"/>
    </source>
</evidence>
<evidence type="ECO:0000313" key="2">
    <source>
        <dbReference type="EMBL" id="KCZ61326.1"/>
    </source>
</evidence>
<dbReference type="EMBL" id="AWFH01000017">
    <property type="protein sequence ID" value="KCZ61326.1"/>
    <property type="molecule type" value="Genomic_DNA"/>
</dbReference>
<protein>
    <submittedName>
        <fullName evidence="2">Phosphatase</fullName>
    </submittedName>
</protein>
<name>A0A059E0Z7_9PROT</name>
<dbReference type="GO" id="GO:0016791">
    <property type="term" value="F:phosphatase activity"/>
    <property type="evidence" value="ECO:0007669"/>
    <property type="project" value="TreeGrafter"/>
</dbReference>
<organism evidence="2 3">
    <name type="scientific">Hyphomonas atlantica</name>
    <dbReference type="NCBI Taxonomy" id="1280948"/>
    <lineage>
        <taxon>Bacteria</taxon>
        <taxon>Pseudomonadati</taxon>
        <taxon>Pseudomonadota</taxon>
        <taxon>Alphaproteobacteria</taxon>
        <taxon>Hyphomonadales</taxon>
        <taxon>Hyphomonadaceae</taxon>
        <taxon>Hyphomonas</taxon>
    </lineage>
</organism>
<keyword evidence="3" id="KW-1185">Reference proteome</keyword>
<proteinExistence type="predicted"/>
<dbReference type="Pfam" id="PF00149">
    <property type="entry name" value="Metallophos"/>
    <property type="match status" value="1"/>
</dbReference>
<dbReference type="Gene3D" id="3.60.21.10">
    <property type="match status" value="1"/>
</dbReference>
<dbReference type="PATRIC" id="fig|1280948.3.peg.1952"/>
<accession>A0A059E0Z7</accession>
<evidence type="ECO:0000313" key="3">
    <source>
        <dbReference type="Proteomes" id="UP000024547"/>
    </source>
</evidence>
<dbReference type="InterPro" id="IPR004843">
    <property type="entry name" value="Calcineurin-like_PHP"/>
</dbReference>
<dbReference type="GO" id="GO:0005737">
    <property type="term" value="C:cytoplasm"/>
    <property type="evidence" value="ECO:0007669"/>
    <property type="project" value="TreeGrafter"/>
</dbReference>
<dbReference type="SUPFAM" id="SSF56300">
    <property type="entry name" value="Metallo-dependent phosphatases"/>
    <property type="match status" value="1"/>
</dbReference>
<dbReference type="GO" id="GO:0006798">
    <property type="term" value="P:polyphosphate catabolic process"/>
    <property type="evidence" value="ECO:0007669"/>
    <property type="project" value="TreeGrafter"/>
</dbReference>
<dbReference type="eggNOG" id="COG0639">
    <property type="taxonomic scope" value="Bacteria"/>
</dbReference>
<dbReference type="OrthoDB" id="9807890at2"/>
<dbReference type="GO" id="GO:0000298">
    <property type="term" value="F:endopolyphosphatase activity"/>
    <property type="evidence" value="ECO:0007669"/>
    <property type="project" value="TreeGrafter"/>
</dbReference>
<sequence>MNRLCIIGDVHGMIAPLRTLVRELNLQPSDKLVFVGDLIDKGPDPAGVISYVEDLRRSAGYEVVLVEGNHEDRMRRYLRNLVVRPAVAKAQAERAPELAELRSQLDDVSERFLDWSVPFHRCTAYGVLIVHGGIPGTMQEFPASLEAASMLVGHEAKRLQKILRTRHLDADTGEFLAFGKQAEGDPFWAEVYDGRFGHVVFGHQPFPDGPTEFPHATGIDTGAVHGGGLTALVFDPDRPRYFVTVESDCYIPYRGAAYDGD</sequence>
<comment type="caution">
    <text evidence="2">The sequence shown here is derived from an EMBL/GenBank/DDBJ whole genome shotgun (WGS) entry which is preliminary data.</text>
</comment>
<dbReference type="InterPro" id="IPR050126">
    <property type="entry name" value="Ap4A_hydrolase"/>
</dbReference>